<dbReference type="InterPro" id="IPR000847">
    <property type="entry name" value="LysR_HTH_N"/>
</dbReference>
<dbReference type="GO" id="GO:0000976">
    <property type="term" value="F:transcription cis-regulatory region binding"/>
    <property type="evidence" value="ECO:0007669"/>
    <property type="project" value="TreeGrafter"/>
</dbReference>
<comment type="caution">
    <text evidence="6">The sequence shown here is derived from an EMBL/GenBank/DDBJ whole genome shotgun (WGS) entry which is preliminary data.</text>
</comment>
<evidence type="ECO:0000256" key="4">
    <source>
        <dbReference type="ARBA" id="ARBA00023163"/>
    </source>
</evidence>
<dbReference type="EMBL" id="QOKZ01000017">
    <property type="protein sequence ID" value="RMC30465.1"/>
    <property type="molecule type" value="Genomic_DNA"/>
</dbReference>
<gene>
    <name evidence="6" type="ORF">C9E81_21660</name>
</gene>
<keyword evidence="4" id="KW-0804">Transcription</keyword>
<dbReference type="SUPFAM" id="SSF53850">
    <property type="entry name" value="Periplasmic binding protein-like II"/>
    <property type="match status" value="1"/>
</dbReference>
<keyword evidence="2" id="KW-0805">Transcription regulation</keyword>
<organism evidence="6 7">
    <name type="scientific">Paracoccus alkanivorans</name>
    <dbReference type="NCBI Taxonomy" id="2116655"/>
    <lineage>
        <taxon>Bacteria</taxon>
        <taxon>Pseudomonadati</taxon>
        <taxon>Pseudomonadota</taxon>
        <taxon>Alphaproteobacteria</taxon>
        <taxon>Rhodobacterales</taxon>
        <taxon>Paracoccaceae</taxon>
        <taxon>Paracoccus</taxon>
    </lineage>
</organism>
<sequence length="322" mass="36122">MELKLLEDFVCLGDVRNFSRAAEIRHVSQSTLSKRIRTLEHWLGVTLIDRSSYPVQLTTEGKVMIRQARDLVQQINSLRLGVRKLAKQPRDQISILSMHTLRITFLPKWLESIEAQIGHFDRHPNPASSAYSETIRQFRNDESDLLLTYVHPAVPLGIDPKELDCIVLGSERLLPVSAPDEDGAPLYDLDRDDVVRFLSYGTQSFFAQALAPLLREKMVALNIVASNAMSLALQSLALVGTGLAWVPESLAREELDAGRLVVAGHPDWIIRNEIAIYRKKRKHRPIVEKIWHAACAQARAPSVVPLPAAEEDMRVPQNIPGA</sequence>
<keyword evidence="7" id="KW-1185">Reference proteome</keyword>
<accession>A0A3M0LZ97</accession>
<dbReference type="Proteomes" id="UP000273516">
    <property type="component" value="Unassembled WGS sequence"/>
</dbReference>
<evidence type="ECO:0000256" key="3">
    <source>
        <dbReference type="ARBA" id="ARBA00023125"/>
    </source>
</evidence>
<dbReference type="PROSITE" id="PS50931">
    <property type="entry name" value="HTH_LYSR"/>
    <property type="match status" value="1"/>
</dbReference>
<dbReference type="GO" id="GO:0003700">
    <property type="term" value="F:DNA-binding transcription factor activity"/>
    <property type="evidence" value="ECO:0007669"/>
    <property type="project" value="InterPro"/>
</dbReference>
<protein>
    <submittedName>
        <fullName evidence="6">LysR family transcriptional regulator</fullName>
    </submittedName>
</protein>
<reference evidence="6 7" key="1">
    <citation type="submission" date="2018-07" db="EMBL/GenBank/DDBJ databases">
        <authorList>
            <person name="Zhang Y."/>
            <person name="Wang L."/>
            <person name="Ma S."/>
        </authorList>
    </citation>
    <scope>NUCLEOTIDE SEQUENCE [LARGE SCALE GENOMIC DNA]</scope>
    <source>
        <strain evidence="6 7">4-2</strain>
    </source>
</reference>
<evidence type="ECO:0000313" key="6">
    <source>
        <dbReference type="EMBL" id="RMC30465.1"/>
    </source>
</evidence>
<comment type="similarity">
    <text evidence="1">Belongs to the LysR transcriptional regulatory family.</text>
</comment>
<dbReference type="Gene3D" id="1.10.10.10">
    <property type="entry name" value="Winged helix-like DNA-binding domain superfamily/Winged helix DNA-binding domain"/>
    <property type="match status" value="1"/>
</dbReference>
<dbReference type="AlphaFoldDB" id="A0A3M0LZ97"/>
<dbReference type="Pfam" id="PF03466">
    <property type="entry name" value="LysR_substrate"/>
    <property type="match status" value="1"/>
</dbReference>
<dbReference type="InterPro" id="IPR036390">
    <property type="entry name" value="WH_DNA-bd_sf"/>
</dbReference>
<dbReference type="PANTHER" id="PTHR30126">
    <property type="entry name" value="HTH-TYPE TRANSCRIPTIONAL REGULATOR"/>
    <property type="match status" value="1"/>
</dbReference>
<dbReference type="PRINTS" id="PR00039">
    <property type="entry name" value="HTHLYSR"/>
</dbReference>
<evidence type="ECO:0000256" key="2">
    <source>
        <dbReference type="ARBA" id="ARBA00023015"/>
    </source>
</evidence>
<feature type="domain" description="HTH lysR-type" evidence="5">
    <location>
        <begin position="1"/>
        <end position="58"/>
    </location>
</feature>
<dbReference type="FunFam" id="1.10.10.10:FF:000001">
    <property type="entry name" value="LysR family transcriptional regulator"/>
    <property type="match status" value="1"/>
</dbReference>
<name>A0A3M0LZ97_9RHOB</name>
<evidence type="ECO:0000256" key="1">
    <source>
        <dbReference type="ARBA" id="ARBA00009437"/>
    </source>
</evidence>
<dbReference type="Pfam" id="PF00126">
    <property type="entry name" value="HTH_1"/>
    <property type="match status" value="1"/>
</dbReference>
<dbReference type="OrthoDB" id="528082at2"/>
<evidence type="ECO:0000313" key="7">
    <source>
        <dbReference type="Proteomes" id="UP000273516"/>
    </source>
</evidence>
<dbReference type="InterPro" id="IPR036388">
    <property type="entry name" value="WH-like_DNA-bd_sf"/>
</dbReference>
<evidence type="ECO:0000259" key="5">
    <source>
        <dbReference type="PROSITE" id="PS50931"/>
    </source>
</evidence>
<keyword evidence="3" id="KW-0238">DNA-binding</keyword>
<dbReference type="InterPro" id="IPR005119">
    <property type="entry name" value="LysR_subst-bd"/>
</dbReference>
<dbReference type="SUPFAM" id="SSF46785">
    <property type="entry name" value="Winged helix' DNA-binding domain"/>
    <property type="match status" value="1"/>
</dbReference>
<dbReference type="PANTHER" id="PTHR30126:SF2">
    <property type="entry name" value="HTH-TYPE TRANSCRIPTIONAL REGULATOR YJIE"/>
    <property type="match status" value="1"/>
</dbReference>
<proteinExistence type="inferred from homology"/>
<dbReference type="Gene3D" id="3.40.190.290">
    <property type="match status" value="1"/>
</dbReference>
<dbReference type="RefSeq" id="WP_122114447.1">
    <property type="nucleotide sequence ID" value="NZ_QOKZ01000017.1"/>
</dbReference>